<sequence>NINEADTECDGADTQMSRKTATSGPVSDDSDDSDDSDTTSESSSSSASETYASMS</sequence>
<feature type="compositionally biased region" description="Acidic residues" evidence="1">
    <location>
        <begin position="28"/>
        <end position="38"/>
    </location>
</feature>
<dbReference type="Proteomes" id="UP000735302">
    <property type="component" value="Unassembled WGS sequence"/>
</dbReference>
<proteinExistence type="predicted"/>
<feature type="non-terminal residue" evidence="2">
    <location>
        <position position="55"/>
    </location>
</feature>
<name>A0AAV4B4U8_9GAST</name>
<feature type="region of interest" description="Disordered" evidence="1">
    <location>
        <begin position="1"/>
        <end position="55"/>
    </location>
</feature>
<evidence type="ECO:0000256" key="1">
    <source>
        <dbReference type="SAM" id="MobiDB-lite"/>
    </source>
</evidence>
<feature type="non-terminal residue" evidence="2">
    <location>
        <position position="1"/>
    </location>
</feature>
<feature type="compositionally biased region" description="Polar residues" evidence="1">
    <location>
        <begin position="14"/>
        <end position="25"/>
    </location>
</feature>
<gene>
    <name evidence="2" type="ORF">PoB_004110800</name>
</gene>
<evidence type="ECO:0000313" key="2">
    <source>
        <dbReference type="EMBL" id="GFO14603.1"/>
    </source>
</evidence>
<protein>
    <submittedName>
        <fullName evidence="2">Uncharacterized protein</fullName>
    </submittedName>
</protein>
<keyword evidence="3" id="KW-1185">Reference proteome</keyword>
<feature type="compositionally biased region" description="Low complexity" evidence="1">
    <location>
        <begin position="39"/>
        <end position="55"/>
    </location>
</feature>
<feature type="compositionally biased region" description="Acidic residues" evidence="1">
    <location>
        <begin position="1"/>
        <end position="11"/>
    </location>
</feature>
<reference evidence="2 3" key="1">
    <citation type="journal article" date="2021" name="Elife">
        <title>Chloroplast acquisition without the gene transfer in kleptoplastic sea slugs, Plakobranchus ocellatus.</title>
        <authorList>
            <person name="Maeda T."/>
            <person name="Takahashi S."/>
            <person name="Yoshida T."/>
            <person name="Shimamura S."/>
            <person name="Takaki Y."/>
            <person name="Nagai Y."/>
            <person name="Toyoda A."/>
            <person name="Suzuki Y."/>
            <person name="Arimoto A."/>
            <person name="Ishii H."/>
            <person name="Satoh N."/>
            <person name="Nishiyama T."/>
            <person name="Hasebe M."/>
            <person name="Maruyama T."/>
            <person name="Minagawa J."/>
            <person name="Obokata J."/>
            <person name="Shigenobu S."/>
        </authorList>
    </citation>
    <scope>NUCLEOTIDE SEQUENCE [LARGE SCALE GENOMIC DNA]</scope>
</reference>
<organism evidence="2 3">
    <name type="scientific">Plakobranchus ocellatus</name>
    <dbReference type="NCBI Taxonomy" id="259542"/>
    <lineage>
        <taxon>Eukaryota</taxon>
        <taxon>Metazoa</taxon>
        <taxon>Spiralia</taxon>
        <taxon>Lophotrochozoa</taxon>
        <taxon>Mollusca</taxon>
        <taxon>Gastropoda</taxon>
        <taxon>Heterobranchia</taxon>
        <taxon>Euthyneura</taxon>
        <taxon>Panpulmonata</taxon>
        <taxon>Sacoglossa</taxon>
        <taxon>Placobranchoidea</taxon>
        <taxon>Plakobranchidae</taxon>
        <taxon>Plakobranchus</taxon>
    </lineage>
</organism>
<dbReference type="EMBL" id="BLXT01004580">
    <property type="protein sequence ID" value="GFO14603.1"/>
    <property type="molecule type" value="Genomic_DNA"/>
</dbReference>
<evidence type="ECO:0000313" key="3">
    <source>
        <dbReference type="Proteomes" id="UP000735302"/>
    </source>
</evidence>
<dbReference type="AlphaFoldDB" id="A0AAV4B4U8"/>
<comment type="caution">
    <text evidence="2">The sequence shown here is derived from an EMBL/GenBank/DDBJ whole genome shotgun (WGS) entry which is preliminary data.</text>
</comment>
<accession>A0AAV4B4U8</accession>